<dbReference type="SUPFAM" id="SSF48264">
    <property type="entry name" value="Cytochrome P450"/>
    <property type="match status" value="1"/>
</dbReference>
<keyword evidence="6" id="KW-0408">Iron</keyword>
<evidence type="ECO:0000313" key="8">
    <source>
        <dbReference type="EMBL" id="KEF59531.1"/>
    </source>
</evidence>
<dbReference type="STRING" id="1182545.A0A072PI23"/>
<dbReference type="Proteomes" id="UP000027920">
    <property type="component" value="Unassembled WGS sequence"/>
</dbReference>
<keyword evidence="3" id="KW-0349">Heme</keyword>
<evidence type="ECO:0000256" key="5">
    <source>
        <dbReference type="ARBA" id="ARBA00023002"/>
    </source>
</evidence>
<dbReference type="HOGENOM" id="CLU_1277827_0_0_1"/>
<dbReference type="OrthoDB" id="1470350at2759"/>
<evidence type="ECO:0000313" key="9">
    <source>
        <dbReference type="Proteomes" id="UP000027920"/>
    </source>
</evidence>
<dbReference type="EMBL" id="AMGV01000003">
    <property type="protein sequence ID" value="KEF59531.1"/>
    <property type="molecule type" value="Genomic_DNA"/>
</dbReference>
<dbReference type="RefSeq" id="XP_013262121.1">
    <property type="nucleotide sequence ID" value="XM_013406667.1"/>
</dbReference>
<evidence type="ECO:0000256" key="4">
    <source>
        <dbReference type="ARBA" id="ARBA00022723"/>
    </source>
</evidence>
<accession>A0A072PI23</accession>
<dbReference type="GO" id="GO:0004497">
    <property type="term" value="F:monooxygenase activity"/>
    <property type="evidence" value="ECO:0007669"/>
    <property type="project" value="UniProtKB-KW"/>
</dbReference>
<dbReference type="GO" id="GO:0016705">
    <property type="term" value="F:oxidoreductase activity, acting on paired donors, with incorporation or reduction of molecular oxygen"/>
    <property type="evidence" value="ECO:0007669"/>
    <property type="project" value="InterPro"/>
</dbReference>
<dbReference type="PANTHER" id="PTHR24305:SF29">
    <property type="entry name" value="BENZOATE-PARA-HYDROXYLASE"/>
    <property type="match status" value="1"/>
</dbReference>
<keyword evidence="9" id="KW-1185">Reference proteome</keyword>
<name>A0A072PI23_9EURO</name>
<evidence type="ECO:0000256" key="1">
    <source>
        <dbReference type="ARBA" id="ARBA00001971"/>
    </source>
</evidence>
<comment type="similarity">
    <text evidence="2">Belongs to the cytochrome P450 family.</text>
</comment>
<keyword evidence="4" id="KW-0479">Metal-binding</keyword>
<evidence type="ECO:0000256" key="7">
    <source>
        <dbReference type="ARBA" id="ARBA00023033"/>
    </source>
</evidence>
<dbReference type="GO" id="GO:0005506">
    <property type="term" value="F:iron ion binding"/>
    <property type="evidence" value="ECO:0007669"/>
    <property type="project" value="InterPro"/>
</dbReference>
<comment type="caution">
    <text evidence="8">The sequence shown here is derived from an EMBL/GenBank/DDBJ whole genome shotgun (WGS) entry which is preliminary data.</text>
</comment>
<dbReference type="PANTHER" id="PTHR24305">
    <property type="entry name" value="CYTOCHROME P450"/>
    <property type="match status" value="1"/>
</dbReference>
<evidence type="ECO:0000256" key="6">
    <source>
        <dbReference type="ARBA" id="ARBA00023004"/>
    </source>
</evidence>
<evidence type="ECO:0008006" key="10">
    <source>
        <dbReference type="Google" id="ProtNLM"/>
    </source>
</evidence>
<organism evidence="8 9">
    <name type="scientific">Exophiala aquamarina CBS 119918</name>
    <dbReference type="NCBI Taxonomy" id="1182545"/>
    <lineage>
        <taxon>Eukaryota</taxon>
        <taxon>Fungi</taxon>
        <taxon>Dikarya</taxon>
        <taxon>Ascomycota</taxon>
        <taxon>Pezizomycotina</taxon>
        <taxon>Eurotiomycetes</taxon>
        <taxon>Chaetothyriomycetidae</taxon>
        <taxon>Chaetothyriales</taxon>
        <taxon>Herpotrichiellaceae</taxon>
        <taxon>Exophiala</taxon>
    </lineage>
</organism>
<dbReference type="Gene3D" id="1.10.630.10">
    <property type="entry name" value="Cytochrome P450"/>
    <property type="match status" value="1"/>
</dbReference>
<dbReference type="InterPro" id="IPR050121">
    <property type="entry name" value="Cytochrome_P450_monoxygenase"/>
</dbReference>
<keyword evidence="7" id="KW-0503">Monooxygenase</keyword>
<reference evidence="8 9" key="1">
    <citation type="submission" date="2013-03" db="EMBL/GenBank/DDBJ databases">
        <title>The Genome Sequence of Exophiala aquamarina CBS 119918.</title>
        <authorList>
            <consortium name="The Broad Institute Genomics Platform"/>
            <person name="Cuomo C."/>
            <person name="de Hoog S."/>
            <person name="Gorbushina A."/>
            <person name="Walker B."/>
            <person name="Young S.K."/>
            <person name="Zeng Q."/>
            <person name="Gargeya S."/>
            <person name="Fitzgerald M."/>
            <person name="Haas B."/>
            <person name="Abouelleil A."/>
            <person name="Allen A.W."/>
            <person name="Alvarado L."/>
            <person name="Arachchi H.M."/>
            <person name="Berlin A.M."/>
            <person name="Chapman S.B."/>
            <person name="Gainer-Dewar J."/>
            <person name="Goldberg J."/>
            <person name="Griggs A."/>
            <person name="Gujja S."/>
            <person name="Hansen M."/>
            <person name="Howarth C."/>
            <person name="Imamovic A."/>
            <person name="Ireland A."/>
            <person name="Larimer J."/>
            <person name="McCowan C."/>
            <person name="Murphy C."/>
            <person name="Pearson M."/>
            <person name="Poon T.W."/>
            <person name="Priest M."/>
            <person name="Roberts A."/>
            <person name="Saif S."/>
            <person name="Shea T."/>
            <person name="Sisk P."/>
            <person name="Sykes S."/>
            <person name="Wortman J."/>
            <person name="Nusbaum C."/>
            <person name="Birren B."/>
        </authorList>
    </citation>
    <scope>NUCLEOTIDE SEQUENCE [LARGE SCALE GENOMIC DNA]</scope>
    <source>
        <strain evidence="8 9">CBS 119918</strain>
    </source>
</reference>
<gene>
    <name evidence="8" type="ORF">A1O9_04375</name>
</gene>
<evidence type="ECO:0000256" key="2">
    <source>
        <dbReference type="ARBA" id="ARBA00010617"/>
    </source>
</evidence>
<dbReference type="InterPro" id="IPR001128">
    <property type="entry name" value="Cyt_P450"/>
</dbReference>
<sequence length="179" mass="20914">MVQFFVCFDITGDIGFGKSFHCLDDVQYYEWMSFMLDTIKANYLCISLRHYLLLFRYLMWLIPESVKQQQQQQNHYRNAVDEANRCLELKVKRPDFISSMGSLLIIVDSETTGTVFAGITNHLLQAPTSLRRLSDELRSCFNEEKDLSFTALKRHQYLNAVINEGLRMCNPKLDARRTP</sequence>
<dbReference type="GeneID" id="25279308"/>
<keyword evidence="5" id="KW-0560">Oxidoreductase</keyword>
<dbReference type="AlphaFoldDB" id="A0A072PI23"/>
<comment type="cofactor">
    <cofactor evidence="1">
        <name>heme</name>
        <dbReference type="ChEBI" id="CHEBI:30413"/>
    </cofactor>
</comment>
<dbReference type="Pfam" id="PF00067">
    <property type="entry name" value="p450"/>
    <property type="match status" value="1"/>
</dbReference>
<dbReference type="GO" id="GO:0020037">
    <property type="term" value="F:heme binding"/>
    <property type="evidence" value="ECO:0007669"/>
    <property type="project" value="InterPro"/>
</dbReference>
<protein>
    <recommendedName>
        <fullName evidence="10">Cytochrome P450 oxidoreductase</fullName>
    </recommendedName>
</protein>
<dbReference type="InterPro" id="IPR036396">
    <property type="entry name" value="Cyt_P450_sf"/>
</dbReference>
<dbReference type="VEuPathDB" id="FungiDB:A1O9_04375"/>
<evidence type="ECO:0000256" key="3">
    <source>
        <dbReference type="ARBA" id="ARBA00022617"/>
    </source>
</evidence>
<proteinExistence type="inferred from homology"/>